<evidence type="ECO:0000313" key="3">
    <source>
        <dbReference type="Proteomes" id="UP000008635"/>
    </source>
</evidence>
<evidence type="ECO:0000313" key="2">
    <source>
        <dbReference type="EMBL" id="ADV67912.1"/>
    </source>
</evidence>
<protein>
    <submittedName>
        <fullName evidence="2">Uncharacterized protein</fullName>
    </submittedName>
</protein>
<evidence type="ECO:0000256" key="1">
    <source>
        <dbReference type="SAM" id="SignalP"/>
    </source>
</evidence>
<dbReference type="Proteomes" id="UP000008635">
    <property type="component" value="Chromosome"/>
</dbReference>
<accession>E8UA23</accession>
<reference evidence="3" key="2">
    <citation type="submission" date="2011-01" db="EMBL/GenBank/DDBJ databases">
        <title>The complete genome of Deinococcus maricopensis DSM 21211.</title>
        <authorList>
            <consortium name="US DOE Joint Genome Institute (JGI-PGF)"/>
            <person name="Lucas S."/>
            <person name="Copeland A."/>
            <person name="Lapidus A."/>
            <person name="Goodwin L."/>
            <person name="Pitluck S."/>
            <person name="Kyrpides N."/>
            <person name="Mavromatis K."/>
            <person name="Pagani I."/>
            <person name="Ivanova N."/>
            <person name="Ovchinnikova G."/>
            <person name="Zeytun A."/>
            <person name="Detter J.C."/>
            <person name="Han C."/>
            <person name="Land M."/>
            <person name="Hauser L."/>
            <person name="Markowitz V."/>
            <person name="Cheng J.-F."/>
            <person name="Hugenholtz P."/>
            <person name="Woyke T."/>
            <person name="Wu D."/>
            <person name="Pukall R."/>
            <person name="Gehrich-Schroeter G."/>
            <person name="Brambilla E."/>
            <person name="Klenk H.-P."/>
            <person name="Eisen J.A."/>
        </authorList>
    </citation>
    <scope>NUCLEOTIDE SEQUENCE [LARGE SCALE GENOMIC DNA]</scope>
    <source>
        <strain evidence="3">DSM 21211 / LMG 22137 / NRRL B-23946 / LB-34</strain>
    </source>
</reference>
<reference evidence="2 3" key="1">
    <citation type="journal article" date="2011" name="Stand. Genomic Sci.">
        <title>Complete genome sequence of Deinococcus maricopensis type strain (LB-34).</title>
        <authorList>
            <person name="Pukall R."/>
            <person name="Zeytun A."/>
            <person name="Lucas S."/>
            <person name="Lapidus A."/>
            <person name="Hammon N."/>
            <person name="Deshpande S."/>
            <person name="Nolan M."/>
            <person name="Cheng J.F."/>
            <person name="Pitluck S."/>
            <person name="Liolios K."/>
            <person name="Pagani I."/>
            <person name="Mikhailova N."/>
            <person name="Ivanova N."/>
            <person name="Mavromatis K."/>
            <person name="Pati A."/>
            <person name="Tapia R."/>
            <person name="Han C."/>
            <person name="Goodwin L."/>
            <person name="Chen A."/>
            <person name="Palaniappan K."/>
            <person name="Land M."/>
            <person name="Hauser L."/>
            <person name="Chang Y.J."/>
            <person name="Jeffries C.D."/>
            <person name="Brambilla E.M."/>
            <person name="Rohde M."/>
            <person name="Goker M."/>
            <person name="Detter J.C."/>
            <person name="Woyke T."/>
            <person name="Bristow J."/>
            <person name="Eisen J.A."/>
            <person name="Markowitz V."/>
            <person name="Hugenholtz P."/>
            <person name="Kyrpides N.C."/>
            <person name="Klenk H.P."/>
        </authorList>
    </citation>
    <scope>NUCLEOTIDE SEQUENCE [LARGE SCALE GENOMIC DNA]</scope>
    <source>
        <strain evidence="3">DSM 21211 / LMG 22137 / NRRL B-23946 / LB-34</strain>
    </source>
</reference>
<organism evidence="2 3">
    <name type="scientific">Deinococcus maricopensis (strain DSM 21211 / LMG 22137 / NRRL B-23946 / LB-34)</name>
    <dbReference type="NCBI Taxonomy" id="709986"/>
    <lineage>
        <taxon>Bacteria</taxon>
        <taxon>Thermotogati</taxon>
        <taxon>Deinococcota</taxon>
        <taxon>Deinococci</taxon>
        <taxon>Deinococcales</taxon>
        <taxon>Deinococcaceae</taxon>
        <taxon>Deinococcus</taxon>
    </lineage>
</organism>
<keyword evidence="3" id="KW-1185">Reference proteome</keyword>
<dbReference type="AlphaFoldDB" id="E8UA23"/>
<gene>
    <name evidence="2" type="ordered locus">Deima_2274</name>
</gene>
<proteinExistence type="predicted"/>
<sequence length="179" mass="19452" precursor="true">MRIPLLILMLSVATAAQAAAVPFETLFRGARVLTRAADAGEGYGAYEYRLPGGRAFTVNYTLGLTLQGPPRLRRVAFDVQQGDPRVPALTSPQLNTAARVIADTALKCFNLLPSRRAGLIAWVQQVNARDASNDEQTFGPMKLTFERQQSSGLGYYVSTYTLSRASTPGTAPWTGYCTF</sequence>
<name>E8UA23_DEIML</name>
<dbReference type="RefSeq" id="WP_013557417.1">
    <property type="nucleotide sequence ID" value="NC_014958.1"/>
</dbReference>
<feature type="signal peptide" evidence="1">
    <location>
        <begin position="1"/>
        <end position="18"/>
    </location>
</feature>
<keyword evidence="1" id="KW-0732">Signal</keyword>
<dbReference type="KEGG" id="dmr:Deima_2274"/>
<dbReference type="STRING" id="709986.Deima_2274"/>
<dbReference type="HOGENOM" id="CLU_1501145_0_0_0"/>
<dbReference type="OrthoDB" id="71838at2"/>
<feature type="chain" id="PRO_5003228516" evidence="1">
    <location>
        <begin position="19"/>
        <end position="179"/>
    </location>
</feature>
<dbReference type="EMBL" id="CP002454">
    <property type="protein sequence ID" value="ADV67912.1"/>
    <property type="molecule type" value="Genomic_DNA"/>
</dbReference>